<accession>A0A2A4J9I5</accession>
<keyword evidence="1" id="KW-0732">Signal</keyword>
<evidence type="ECO:0000313" key="2">
    <source>
        <dbReference type="EMBL" id="PCG68787.1"/>
    </source>
</evidence>
<gene>
    <name evidence="2" type="ORF">B5V51_4872</name>
</gene>
<dbReference type="AlphaFoldDB" id="A0A2A4J9I5"/>
<proteinExistence type="predicted"/>
<reference evidence="2" key="1">
    <citation type="submission" date="2017-09" db="EMBL/GenBank/DDBJ databases">
        <title>Contemporary evolution of a Lepidopteran species, Heliothis virescens, in response to modern agricultural practices.</title>
        <authorList>
            <person name="Fritz M.L."/>
            <person name="Deyonke A.M."/>
            <person name="Papanicolaou A."/>
            <person name="Micinski S."/>
            <person name="Westbrook J."/>
            <person name="Gould F."/>
        </authorList>
    </citation>
    <scope>NUCLEOTIDE SEQUENCE [LARGE SCALE GENOMIC DNA]</scope>
    <source>
        <strain evidence="2">HvINT-</strain>
        <tissue evidence="2">Whole body</tissue>
    </source>
</reference>
<feature type="signal peptide" evidence="1">
    <location>
        <begin position="1"/>
        <end position="19"/>
    </location>
</feature>
<name>A0A2A4J9I5_HELVI</name>
<organism evidence="2">
    <name type="scientific">Heliothis virescens</name>
    <name type="common">Tobacco budworm moth</name>
    <dbReference type="NCBI Taxonomy" id="7102"/>
    <lineage>
        <taxon>Eukaryota</taxon>
        <taxon>Metazoa</taxon>
        <taxon>Ecdysozoa</taxon>
        <taxon>Arthropoda</taxon>
        <taxon>Hexapoda</taxon>
        <taxon>Insecta</taxon>
        <taxon>Pterygota</taxon>
        <taxon>Neoptera</taxon>
        <taxon>Endopterygota</taxon>
        <taxon>Lepidoptera</taxon>
        <taxon>Glossata</taxon>
        <taxon>Ditrysia</taxon>
        <taxon>Noctuoidea</taxon>
        <taxon>Noctuidae</taxon>
        <taxon>Heliothinae</taxon>
        <taxon>Heliothis</taxon>
    </lineage>
</organism>
<comment type="caution">
    <text evidence="2">The sequence shown here is derived from an EMBL/GenBank/DDBJ whole genome shotgun (WGS) entry which is preliminary data.</text>
</comment>
<dbReference type="EMBL" id="NWSH01002257">
    <property type="protein sequence ID" value="PCG68787.1"/>
    <property type="molecule type" value="Genomic_DNA"/>
</dbReference>
<feature type="chain" id="PRO_5012201425" evidence="1">
    <location>
        <begin position="20"/>
        <end position="142"/>
    </location>
</feature>
<evidence type="ECO:0000256" key="1">
    <source>
        <dbReference type="SAM" id="SignalP"/>
    </source>
</evidence>
<protein>
    <submittedName>
        <fullName evidence="2">Uncharacterized protein</fullName>
    </submittedName>
</protein>
<sequence>MKFFFGIFSLFIATIGALGSPKIEIFEIRENRNGLELKNLNSNPKNSQRADPLLKLLRGPKPENQAAKFAKQLLGKLKSLKSDDKTARLGDDTHIYILNTDIFNDVSSEEVSLFVDKTRDDRPAALNSNIDTNDLKDIFVQM</sequence>